<evidence type="ECO:0000313" key="3">
    <source>
        <dbReference type="Proteomes" id="UP000268372"/>
    </source>
</evidence>
<evidence type="ECO:0000256" key="1">
    <source>
        <dbReference type="SAM" id="MobiDB-lite"/>
    </source>
</evidence>
<proteinExistence type="predicted"/>
<feature type="compositionally biased region" description="Low complexity" evidence="1">
    <location>
        <begin position="61"/>
        <end position="80"/>
    </location>
</feature>
<accession>A0A3P1B705</accession>
<feature type="region of interest" description="Disordered" evidence="1">
    <location>
        <begin position="26"/>
        <end position="105"/>
    </location>
</feature>
<dbReference type="AlphaFoldDB" id="A0A3P1B705"/>
<feature type="compositionally biased region" description="Basic and acidic residues" evidence="1">
    <location>
        <begin position="26"/>
        <end position="38"/>
    </location>
</feature>
<evidence type="ECO:0000313" key="2">
    <source>
        <dbReference type="EMBL" id="RRA96532.1"/>
    </source>
</evidence>
<protein>
    <recommendedName>
        <fullName evidence="4">Lipoprotein</fullName>
    </recommendedName>
</protein>
<reference evidence="2 3" key="1">
    <citation type="submission" date="2018-11" db="EMBL/GenBank/DDBJ databases">
        <title>Flavobacterium sp. nov., YIM 102796 draft genome.</title>
        <authorList>
            <person name="Li G."/>
            <person name="Jiang Y."/>
        </authorList>
    </citation>
    <scope>NUCLEOTIDE SEQUENCE [LARGE SCALE GENOMIC DNA]</scope>
    <source>
        <strain evidence="2 3">YIM 102796</strain>
    </source>
</reference>
<dbReference type="Proteomes" id="UP000268372">
    <property type="component" value="Unassembled WGS sequence"/>
</dbReference>
<feature type="compositionally biased region" description="Polar residues" evidence="1">
    <location>
        <begin position="94"/>
        <end position="105"/>
    </location>
</feature>
<organism evidence="2 3">
    <name type="scientific">Paenimyroides viscosum</name>
    <dbReference type="NCBI Taxonomy" id="2488729"/>
    <lineage>
        <taxon>Bacteria</taxon>
        <taxon>Pseudomonadati</taxon>
        <taxon>Bacteroidota</taxon>
        <taxon>Flavobacteriia</taxon>
        <taxon>Flavobacteriales</taxon>
        <taxon>Flavobacteriaceae</taxon>
        <taxon>Paenimyroides</taxon>
    </lineage>
</organism>
<dbReference type="EMBL" id="RQTJ01000003">
    <property type="protein sequence ID" value="RRA96532.1"/>
    <property type="molecule type" value="Genomic_DNA"/>
</dbReference>
<dbReference type="OrthoDB" id="9957678at2"/>
<keyword evidence="3" id="KW-1185">Reference proteome</keyword>
<evidence type="ECO:0008006" key="4">
    <source>
        <dbReference type="Google" id="ProtNLM"/>
    </source>
</evidence>
<dbReference type="RefSeq" id="WP_124898388.1">
    <property type="nucleotide sequence ID" value="NZ_RQTJ01000003.1"/>
</dbReference>
<name>A0A3P1B705_9FLAO</name>
<sequence>MKDLLLKSSGILLIGLLAVIFTGCKDQRNTNDDYRETYPRAGGTEQRTDETYNGNDTLYPDGGVDNSQQNNQSGDNRSGNRQSGSVPDDGMGANPTTPDNRPANN</sequence>
<comment type="caution">
    <text evidence="2">The sequence shown here is derived from an EMBL/GenBank/DDBJ whole genome shotgun (WGS) entry which is preliminary data.</text>
</comment>
<gene>
    <name evidence="2" type="ORF">EG242_02745</name>
</gene>
<dbReference type="PROSITE" id="PS51257">
    <property type="entry name" value="PROKAR_LIPOPROTEIN"/>
    <property type="match status" value="1"/>
</dbReference>